<reference evidence="1 2" key="1">
    <citation type="submission" date="2018-09" db="EMBL/GenBank/DDBJ databases">
        <title>Genome Sequence of Paenibacillus lautus Strain E7593-69, Azo Dye-Degrading Bacteria, Isolated from Commercial Tattoo Inks.</title>
        <authorList>
            <person name="Nho S.W."/>
            <person name="Kim S.-J."/>
            <person name="Kweon O."/>
            <person name="Cerniglia C.E."/>
        </authorList>
    </citation>
    <scope>NUCLEOTIDE SEQUENCE [LARGE SCALE GENOMIC DNA]</scope>
    <source>
        <strain evidence="1 2">E7593-69</strain>
    </source>
</reference>
<dbReference type="RefSeq" id="WP_119846648.1">
    <property type="nucleotide sequence ID" value="NZ_CP032412.1"/>
</dbReference>
<proteinExistence type="predicted"/>
<dbReference type="EMBL" id="CP032412">
    <property type="protein sequence ID" value="AYB42520.1"/>
    <property type="molecule type" value="Genomic_DNA"/>
</dbReference>
<keyword evidence="2" id="KW-1185">Reference proteome</keyword>
<accession>A0A385TD94</accession>
<dbReference type="AlphaFoldDB" id="A0A385TD94"/>
<organism evidence="1 2">
    <name type="scientific">Paenibacillus lautus</name>
    <name type="common">Bacillus lautus</name>
    <dbReference type="NCBI Taxonomy" id="1401"/>
    <lineage>
        <taxon>Bacteria</taxon>
        <taxon>Bacillati</taxon>
        <taxon>Bacillota</taxon>
        <taxon>Bacilli</taxon>
        <taxon>Bacillales</taxon>
        <taxon>Paenibacillaceae</taxon>
        <taxon>Paenibacillus</taxon>
    </lineage>
</organism>
<evidence type="ECO:0000313" key="2">
    <source>
        <dbReference type="Proteomes" id="UP000266552"/>
    </source>
</evidence>
<evidence type="ECO:0000313" key="1">
    <source>
        <dbReference type="EMBL" id="AYB42520.1"/>
    </source>
</evidence>
<gene>
    <name evidence="1" type="ORF">D5F53_04155</name>
</gene>
<dbReference type="Proteomes" id="UP000266552">
    <property type="component" value="Chromosome"/>
</dbReference>
<name>A0A385TD94_PAELA</name>
<dbReference type="KEGG" id="plw:D5F53_04155"/>
<sequence>MFDPTIFENLKVGIENAVYDLDNLDEIIRVTDRKDLLDMATLSRSFSLRFELVQQSAASAEICLETGLRDLAAEILEIPEEQPGCELKLRFHKNIADPAYSCPVIAQIVKEIWNPELPPVQTIRYTYGDDAVPIQNTIELRFPRKINEEQMGDIPNITEFMLRTLVELNRI</sequence>
<protein>
    <submittedName>
        <fullName evidence="1">Uncharacterized protein</fullName>
    </submittedName>
</protein>